<keyword evidence="1 2" id="KW-0238">DNA-binding</keyword>
<evidence type="ECO:0000256" key="2">
    <source>
        <dbReference type="PROSITE-ProRule" id="PRU00335"/>
    </source>
</evidence>
<accession>A0A2W5V4F5</accession>
<dbReference type="SUPFAM" id="SSF48498">
    <property type="entry name" value="Tetracyclin repressor-like, C-terminal domain"/>
    <property type="match status" value="1"/>
</dbReference>
<organism evidence="5 6">
    <name type="scientific">Caulobacter segnis</name>
    <dbReference type="NCBI Taxonomy" id="88688"/>
    <lineage>
        <taxon>Bacteria</taxon>
        <taxon>Pseudomonadati</taxon>
        <taxon>Pseudomonadota</taxon>
        <taxon>Alphaproteobacteria</taxon>
        <taxon>Caulobacterales</taxon>
        <taxon>Caulobacteraceae</taxon>
        <taxon>Caulobacter</taxon>
    </lineage>
</organism>
<dbReference type="PROSITE" id="PS50977">
    <property type="entry name" value="HTH_TETR_2"/>
    <property type="match status" value="1"/>
</dbReference>
<dbReference type="Pfam" id="PF08362">
    <property type="entry name" value="TetR_C_3"/>
    <property type="match status" value="1"/>
</dbReference>
<feature type="domain" description="HTH tetR-type" evidence="4">
    <location>
        <begin position="55"/>
        <end position="115"/>
    </location>
</feature>
<evidence type="ECO:0000259" key="4">
    <source>
        <dbReference type="PROSITE" id="PS50977"/>
    </source>
</evidence>
<gene>
    <name evidence="5" type="ORF">DI526_12755</name>
</gene>
<dbReference type="GO" id="GO:0045892">
    <property type="term" value="P:negative regulation of DNA-templated transcription"/>
    <property type="evidence" value="ECO:0007669"/>
    <property type="project" value="InterPro"/>
</dbReference>
<dbReference type="Gene3D" id="1.10.357.10">
    <property type="entry name" value="Tetracycline Repressor, domain 2"/>
    <property type="match status" value="1"/>
</dbReference>
<sequence>MTGPAAKSVKPPRKTSARGGGAATSGARALIKAAQSAGEEAEAAAFGGRRAQAGEARRASILAAALSVFARLGLEGASVDAIARAAGLSKANLLYYYPSKDALYVAVLEQGLSRWLAPLASFRSEDDPAEAIGALIAAKLAMSRDHPEVSRLFALEMLRGAPLLKPVLAGPLKAVFDAKVAVVRAWVAAGRLAPVEPTHLIFAIWALTQHYADFAVQVRALTGASLSDKGFMEDTATAVTALVLEGVRPR</sequence>
<name>A0A2W5V4F5_9CAUL</name>
<dbReference type="EMBL" id="QFQZ01000038">
    <property type="protein sequence ID" value="PZR33657.1"/>
    <property type="molecule type" value="Genomic_DNA"/>
</dbReference>
<dbReference type="InterPro" id="IPR036271">
    <property type="entry name" value="Tet_transcr_reg_TetR-rel_C_sf"/>
</dbReference>
<dbReference type="InterPro" id="IPR009057">
    <property type="entry name" value="Homeodomain-like_sf"/>
</dbReference>
<dbReference type="RefSeq" id="WP_304278459.1">
    <property type="nucleotide sequence ID" value="NZ_QFQZ01000038.1"/>
</dbReference>
<evidence type="ECO:0000256" key="3">
    <source>
        <dbReference type="SAM" id="MobiDB-lite"/>
    </source>
</evidence>
<reference evidence="5 6" key="1">
    <citation type="submission" date="2017-08" db="EMBL/GenBank/DDBJ databases">
        <title>Infants hospitalized years apart are colonized by the same room-sourced microbial strains.</title>
        <authorList>
            <person name="Brooks B."/>
            <person name="Olm M.R."/>
            <person name="Firek B.A."/>
            <person name="Baker R."/>
            <person name="Thomas B.C."/>
            <person name="Morowitz M.J."/>
            <person name="Banfield J.F."/>
        </authorList>
    </citation>
    <scope>NUCLEOTIDE SEQUENCE [LARGE SCALE GENOMIC DNA]</scope>
    <source>
        <strain evidence="5">S2_003_000_R2_4</strain>
    </source>
</reference>
<dbReference type="PANTHER" id="PTHR30328:SF54">
    <property type="entry name" value="HTH-TYPE TRANSCRIPTIONAL REPRESSOR SCO4008"/>
    <property type="match status" value="1"/>
</dbReference>
<dbReference type="NCBIfam" id="NF011584">
    <property type="entry name" value="PRK15008.1"/>
    <property type="match status" value="1"/>
</dbReference>
<dbReference type="AlphaFoldDB" id="A0A2W5V4F5"/>
<dbReference type="PRINTS" id="PR00455">
    <property type="entry name" value="HTHTETR"/>
</dbReference>
<dbReference type="InterPro" id="IPR001647">
    <property type="entry name" value="HTH_TetR"/>
</dbReference>
<dbReference type="Proteomes" id="UP000249393">
    <property type="component" value="Unassembled WGS sequence"/>
</dbReference>
<dbReference type="InterPro" id="IPR013573">
    <property type="entry name" value="Tscrpt_reg_YcdC_C"/>
</dbReference>
<evidence type="ECO:0000256" key="1">
    <source>
        <dbReference type="ARBA" id="ARBA00023125"/>
    </source>
</evidence>
<evidence type="ECO:0000313" key="6">
    <source>
        <dbReference type="Proteomes" id="UP000249393"/>
    </source>
</evidence>
<feature type="DNA-binding region" description="H-T-H motif" evidence="2">
    <location>
        <begin position="78"/>
        <end position="97"/>
    </location>
</feature>
<protein>
    <submittedName>
        <fullName evidence="5">HTH-type transcriptional regulator RutR</fullName>
    </submittedName>
</protein>
<evidence type="ECO:0000313" key="5">
    <source>
        <dbReference type="EMBL" id="PZR33657.1"/>
    </source>
</evidence>
<dbReference type="InterPro" id="IPR050109">
    <property type="entry name" value="HTH-type_TetR-like_transc_reg"/>
</dbReference>
<dbReference type="Gene3D" id="1.10.10.60">
    <property type="entry name" value="Homeodomain-like"/>
    <property type="match status" value="1"/>
</dbReference>
<dbReference type="PANTHER" id="PTHR30328">
    <property type="entry name" value="TRANSCRIPTIONAL REPRESSOR"/>
    <property type="match status" value="1"/>
</dbReference>
<feature type="region of interest" description="Disordered" evidence="3">
    <location>
        <begin position="1"/>
        <end position="25"/>
    </location>
</feature>
<dbReference type="SUPFAM" id="SSF46689">
    <property type="entry name" value="Homeodomain-like"/>
    <property type="match status" value="1"/>
</dbReference>
<proteinExistence type="predicted"/>
<comment type="caution">
    <text evidence="5">The sequence shown here is derived from an EMBL/GenBank/DDBJ whole genome shotgun (WGS) entry which is preliminary data.</text>
</comment>
<dbReference type="GO" id="GO:0003677">
    <property type="term" value="F:DNA binding"/>
    <property type="evidence" value="ECO:0007669"/>
    <property type="project" value="UniProtKB-UniRule"/>
</dbReference>
<dbReference type="Pfam" id="PF00440">
    <property type="entry name" value="TetR_N"/>
    <property type="match status" value="1"/>
</dbReference>